<dbReference type="Proteomes" id="UP000054359">
    <property type="component" value="Unassembled WGS sequence"/>
</dbReference>
<reference evidence="1 2" key="1">
    <citation type="submission" date="2013-11" db="EMBL/GenBank/DDBJ databases">
        <title>Genome sequencing of Stegodyphus mimosarum.</title>
        <authorList>
            <person name="Bechsgaard J."/>
        </authorList>
    </citation>
    <scope>NUCLEOTIDE SEQUENCE [LARGE SCALE GENOMIC DNA]</scope>
</reference>
<evidence type="ECO:0000313" key="1">
    <source>
        <dbReference type="EMBL" id="KFM75413.1"/>
    </source>
</evidence>
<feature type="non-terminal residue" evidence="1">
    <location>
        <position position="58"/>
    </location>
</feature>
<sequence length="58" mass="6468">LPPPSKLLLVSVTQVYTSARSKWELVVEKTCLLWRLMPSYGCWNAVQSPAFERGSSVG</sequence>
<organism evidence="1 2">
    <name type="scientific">Stegodyphus mimosarum</name>
    <name type="common">African social velvet spider</name>
    <dbReference type="NCBI Taxonomy" id="407821"/>
    <lineage>
        <taxon>Eukaryota</taxon>
        <taxon>Metazoa</taxon>
        <taxon>Ecdysozoa</taxon>
        <taxon>Arthropoda</taxon>
        <taxon>Chelicerata</taxon>
        <taxon>Arachnida</taxon>
        <taxon>Araneae</taxon>
        <taxon>Araneomorphae</taxon>
        <taxon>Entelegynae</taxon>
        <taxon>Eresoidea</taxon>
        <taxon>Eresidae</taxon>
        <taxon>Stegodyphus</taxon>
    </lineage>
</organism>
<dbReference type="EMBL" id="KK119336">
    <property type="protein sequence ID" value="KFM75413.1"/>
    <property type="molecule type" value="Genomic_DNA"/>
</dbReference>
<keyword evidence="2" id="KW-1185">Reference proteome</keyword>
<accession>A0A087UDH4</accession>
<proteinExistence type="predicted"/>
<protein>
    <submittedName>
        <fullName evidence="1">Uncharacterized protein</fullName>
    </submittedName>
</protein>
<evidence type="ECO:0000313" key="2">
    <source>
        <dbReference type="Proteomes" id="UP000054359"/>
    </source>
</evidence>
<gene>
    <name evidence="1" type="ORF">X975_04539</name>
</gene>
<name>A0A087UDH4_STEMI</name>
<feature type="non-terminal residue" evidence="1">
    <location>
        <position position="1"/>
    </location>
</feature>
<dbReference type="AlphaFoldDB" id="A0A087UDH4"/>